<keyword evidence="2" id="KW-1185">Reference proteome</keyword>
<dbReference type="EMBL" id="JFBU01000001">
    <property type="protein sequence ID" value="EXG83255.1"/>
    <property type="molecule type" value="Genomic_DNA"/>
</dbReference>
<gene>
    <name evidence="1" type="ORF">SacsacDRAFT_0220</name>
</gene>
<dbReference type="Proteomes" id="UP000053380">
    <property type="component" value="Unassembled WGS sequence"/>
</dbReference>
<dbReference type="OrthoDB" id="2614222at2"/>
<sequence>MNRKRNQTLAIIGGSVAVLAILALVIFLVYARATPQENPFNLQMGQTLNADETGVTDNATSFSRTKPIYVIADYPDDGVTLDHTAILSVISESSGQVIQKTEVEEDGTTKQLRMDLENADWEPGIYELTFARSGTMVGTINFSLHE</sequence>
<reference evidence="1 2" key="1">
    <citation type="submission" date="2013-07" db="EMBL/GenBank/DDBJ databases">
        <authorList>
            <consortium name="DOE Joint Genome Institute"/>
            <person name="Anderson I."/>
            <person name="Huntemann M."/>
            <person name="Han J."/>
            <person name="Chen A."/>
            <person name="Kyrpides N."/>
            <person name="Mavromatis K."/>
            <person name="Markowitz V."/>
            <person name="Palaniappan K."/>
            <person name="Ivanova N."/>
            <person name="Schaumberg A."/>
            <person name="Pati A."/>
            <person name="Liolios K."/>
            <person name="Nordberg H.P."/>
            <person name="Cantor M.N."/>
            <person name="Hua S.X."/>
            <person name="Woyke T."/>
        </authorList>
    </citation>
    <scope>NUCLEOTIDE SEQUENCE [LARGE SCALE GENOMIC DNA]</scope>
    <source>
        <strain evidence="1 2">DSM 19268</strain>
    </source>
</reference>
<proteinExistence type="predicted"/>
<evidence type="ECO:0000313" key="2">
    <source>
        <dbReference type="Proteomes" id="UP000053380"/>
    </source>
</evidence>
<comment type="caution">
    <text evidence="1">The sequence shown here is derived from an EMBL/GenBank/DDBJ whole genome shotgun (WGS) entry which is preliminary data.</text>
</comment>
<name>A0A010YSY3_9BACL</name>
<evidence type="ECO:0000313" key="1">
    <source>
        <dbReference type="EMBL" id="EXG83255.1"/>
    </source>
</evidence>
<dbReference type="RefSeq" id="WP_037282596.1">
    <property type="nucleotide sequence ID" value="NZ_KK073875.1"/>
</dbReference>
<accession>A0A010YSY3</accession>
<protein>
    <submittedName>
        <fullName evidence="1">Uncharacterized protein</fullName>
    </submittedName>
</protein>
<dbReference type="AlphaFoldDB" id="A0A010YSY3"/>
<dbReference type="HOGENOM" id="CLU_1853226_0_0_9"/>
<organism evidence="1 2">
    <name type="scientific">Saccharibacillus sacchari DSM 19268</name>
    <dbReference type="NCBI Taxonomy" id="915437"/>
    <lineage>
        <taxon>Bacteria</taxon>
        <taxon>Bacillati</taxon>
        <taxon>Bacillota</taxon>
        <taxon>Bacilli</taxon>
        <taxon>Bacillales</taxon>
        <taxon>Paenibacillaceae</taxon>
        <taxon>Saccharibacillus</taxon>
    </lineage>
</organism>